<dbReference type="KEGG" id="ccal:113465214"/>
<organism evidence="1 2">
    <name type="scientific">Ceratina calcarata</name>
    <dbReference type="NCBI Taxonomy" id="156304"/>
    <lineage>
        <taxon>Eukaryota</taxon>
        <taxon>Metazoa</taxon>
        <taxon>Ecdysozoa</taxon>
        <taxon>Arthropoda</taxon>
        <taxon>Hexapoda</taxon>
        <taxon>Insecta</taxon>
        <taxon>Pterygota</taxon>
        <taxon>Neoptera</taxon>
        <taxon>Endopterygota</taxon>
        <taxon>Hymenoptera</taxon>
        <taxon>Apocrita</taxon>
        <taxon>Aculeata</taxon>
        <taxon>Apoidea</taxon>
        <taxon>Anthophila</taxon>
        <taxon>Apidae</taxon>
        <taxon>Ceratina</taxon>
        <taxon>Zadontomerus</taxon>
    </lineage>
</organism>
<reference evidence="2" key="1">
    <citation type="submission" date="2025-08" db="UniProtKB">
        <authorList>
            <consortium name="RefSeq"/>
        </authorList>
    </citation>
    <scope>IDENTIFICATION</scope>
    <source>
        <tissue evidence="2">Whole body</tissue>
    </source>
</reference>
<evidence type="ECO:0000313" key="1">
    <source>
        <dbReference type="Proteomes" id="UP000694925"/>
    </source>
</evidence>
<evidence type="ECO:0000313" key="2">
    <source>
        <dbReference type="RefSeq" id="XP_026675344.1"/>
    </source>
</evidence>
<protein>
    <submittedName>
        <fullName evidence="2">Uncharacterized protein LOC113465214</fullName>
    </submittedName>
</protein>
<gene>
    <name evidence="2" type="primary">LOC113465214</name>
</gene>
<sequence>MVVGFRYKGKLDLFLIHVVFQQGLSRCCMVKINLIEAIKLRTGRYDRDRDRRGGVIYGSALEGVASAPMPFCILEAYKLLSRRYRLSLGVPGIRTYGTILPCQWLRGSCLSRAHTPNT</sequence>
<dbReference type="Proteomes" id="UP000694925">
    <property type="component" value="Unplaced"/>
</dbReference>
<keyword evidence="1" id="KW-1185">Reference proteome</keyword>
<accession>A0AAJ7SCC0</accession>
<dbReference type="RefSeq" id="XP_026675344.1">
    <property type="nucleotide sequence ID" value="XM_026819543.1"/>
</dbReference>
<dbReference type="AlphaFoldDB" id="A0AAJ7SCC0"/>
<name>A0AAJ7SCC0_9HYME</name>
<dbReference type="GeneID" id="113465214"/>
<proteinExistence type="predicted"/>